<gene>
    <name evidence="5" type="ORF">HMPREF9194_01957</name>
</gene>
<dbReference type="InterPro" id="IPR016032">
    <property type="entry name" value="Sig_transdc_resp-reg_C-effctor"/>
</dbReference>
<dbReference type="PANTHER" id="PTHR44688:SF16">
    <property type="entry name" value="DNA-BINDING TRANSCRIPTIONAL ACTIVATOR DEVR_DOSR"/>
    <property type="match status" value="1"/>
</dbReference>
<dbReference type="CDD" id="cd06170">
    <property type="entry name" value="LuxR_C_like"/>
    <property type="match status" value="1"/>
</dbReference>
<dbReference type="EMBL" id="ATFF01000006">
    <property type="protein sequence ID" value="EPF31606.1"/>
    <property type="molecule type" value="Genomic_DNA"/>
</dbReference>
<dbReference type="GO" id="GO:0006355">
    <property type="term" value="P:regulation of DNA-templated transcription"/>
    <property type="evidence" value="ECO:0007669"/>
    <property type="project" value="InterPro"/>
</dbReference>
<dbReference type="InterPro" id="IPR036388">
    <property type="entry name" value="WH-like_DNA-bd_sf"/>
</dbReference>
<evidence type="ECO:0000256" key="2">
    <source>
        <dbReference type="ARBA" id="ARBA00023125"/>
    </source>
</evidence>
<keyword evidence="3" id="KW-0804">Transcription</keyword>
<evidence type="ECO:0000313" key="6">
    <source>
        <dbReference type="Proteomes" id="UP000014541"/>
    </source>
</evidence>
<evidence type="ECO:0000313" key="5">
    <source>
        <dbReference type="EMBL" id="EPF31606.1"/>
    </source>
</evidence>
<dbReference type="InterPro" id="IPR000792">
    <property type="entry name" value="Tscrpt_reg_LuxR_C"/>
</dbReference>
<proteinExistence type="predicted"/>
<accession>S3K3S9</accession>
<dbReference type="PANTHER" id="PTHR44688">
    <property type="entry name" value="DNA-BINDING TRANSCRIPTIONAL ACTIVATOR DEVR_DOSR"/>
    <property type="match status" value="1"/>
</dbReference>
<evidence type="ECO:0000256" key="3">
    <source>
        <dbReference type="ARBA" id="ARBA00023163"/>
    </source>
</evidence>
<comment type="caution">
    <text evidence="5">The sequence shown here is derived from an EMBL/GenBank/DDBJ whole genome shotgun (WGS) entry which is preliminary data.</text>
</comment>
<protein>
    <recommendedName>
        <fullName evidence="4">HTH luxR-type domain-containing protein</fullName>
    </recommendedName>
</protein>
<keyword evidence="6" id="KW-1185">Reference proteome</keyword>
<dbReference type="OrthoDB" id="368454at2"/>
<name>S3K3S9_TREMA</name>
<dbReference type="GO" id="GO:0003677">
    <property type="term" value="F:DNA binding"/>
    <property type="evidence" value="ECO:0007669"/>
    <property type="project" value="UniProtKB-KW"/>
</dbReference>
<dbReference type="PRINTS" id="PR00038">
    <property type="entry name" value="HTHLUXR"/>
</dbReference>
<dbReference type="PROSITE" id="PS00622">
    <property type="entry name" value="HTH_LUXR_1"/>
    <property type="match status" value="1"/>
</dbReference>
<keyword evidence="1" id="KW-0805">Transcription regulation</keyword>
<feature type="domain" description="HTH luxR-type" evidence="4">
    <location>
        <begin position="230"/>
        <end position="296"/>
    </location>
</feature>
<dbReference type="Pfam" id="PF00196">
    <property type="entry name" value="GerE"/>
    <property type="match status" value="1"/>
</dbReference>
<keyword evidence="2" id="KW-0238">DNA-binding</keyword>
<dbReference type="SMART" id="SM00421">
    <property type="entry name" value="HTH_LUXR"/>
    <property type="match status" value="1"/>
</dbReference>
<evidence type="ECO:0000256" key="1">
    <source>
        <dbReference type="ARBA" id="ARBA00023015"/>
    </source>
</evidence>
<sequence length="297" mass="33761">MCGKVGGKSNFTISANVINYGQMTTNKDTAIINMLQDLVDSKESAEKQLCLFESILSKNNIYFLIFDAAGSVCRHNIPDKKKLSTLDDCEYILHKKNIAQIKKLMELSLSSENEDIETTLKNDLLEFTFFASSAFKELFFLQVTMPTQNQQRLPDAPELKLEKIQEALAFLDEIRNINSSEKRELIEKMRNYYLGGIEKLQTAINDPLISLCLDIIRKNLEEFIQPAGNVSDLYSILTPSEIKVAEFIRMGKTSKDIADALDIAQKTVENHRNNLRDKLGLRNKGVNLRSYLLQLNP</sequence>
<evidence type="ECO:0000259" key="4">
    <source>
        <dbReference type="PROSITE" id="PS50043"/>
    </source>
</evidence>
<reference evidence="5 6" key="1">
    <citation type="submission" date="2013-04" db="EMBL/GenBank/DDBJ databases">
        <title>The Genome Sequence of Treponema maltophilum ATCC 51939.</title>
        <authorList>
            <consortium name="The Broad Institute Genomics Platform"/>
            <person name="Earl A."/>
            <person name="Ward D."/>
            <person name="Feldgarden M."/>
            <person name="Gevers D."/>
            <person name="Leonetti C."/>
            <person name="Blanton J.M."/>
            <person name="Dewhirst F.E."/>
            <person name="Izard J."/>
            <person name="Walker B."/>
            <person name="Young S."/>
            <person name="Zeng Q."/>
            <person name="Gargeya S."/>
            <person name="Fitzgerald M."/>
            <person name="Haas B."/>
            <person name="Abouelleil A."/>
            <person name="Allen A.W."/>
            <person name="Alvarado L."/>
            <person name="Arachchi H.M."/>
            <person name="Berlin A.M."/>
            <person name="Chapman S.B."/>
            <person name="Gainer-Dewar J."/>
            <person name="Goldberg J."/>
            <person name="Griggs A."/>
            <person name="Gujja S."/>
            <person name="Hansen M."/>
            <person name="Howarth C."/>
            <person name="Imamovic A."/>
            <person name="Ireland A."/>
            <person name="Larimer J."/>
            <person name="McCowan C."/>
            <person name="Murphy C."/>
            <person name="Pearson M."/>
            <person name="Poon T.W."/>
            <person name="Priest M."/>
            <person name="Roberts A."/>
            <person name="Saif S."/>
            <person name="Shea T."/>
            <person name="Sisk P."/>
            <person name="Sykes S."/>
            <person name="Wortman J."/>
            <person name="Nusbaum C."/>
            <person name="Birren B."/>
        </authorList>
    </citation>
    <scope>NUCLEOTIDE SEQUENCE [LARGE SCALE GENOMIC DNA]</scope>
    <source>
        <strain evidence="5 6">ATCC 51939</strain>
    </source>
</reference>
<dbReference type="eggNOG" id="COG2197">
    <property type="taxonomic scope" value="Bacteria"/>
</dbReference>
<dbReference type="Proteomes" id="UP000014541">
    <property type="component" value="Unassembled WGS sequence"/>
</dbReference>
<organism evidence="5 6">
    <name type="scientific">Treponema maltophilum ATCC 51939</name>
    <dbReference type="NCBI Taxonomy" id="1125699"/>
    <lineage>
        <taxon>Bacteria</taxon>
        <taxon>Pseudomonadati</taxon>
        <taxon>Spirochaetota</taxon>
        <taxon>Spirochaetia</taxon>
        <taxon>Spirochaetales</taxon>
        <taxon>Treponemataceae</taxon>
        <taxon>Treponema</taxon>
    </lineage>
</organism>
<dbReference type="AlphaFoldDB" id="S3K3S9"/>
<dbReference type="HOGENOM" id="CLU_1093921_0_0_12"/>
<dbReference type="Gene3D" id="1.10.10.10">
    <property type="entry name" value="Winged helix-like DNA-binding domain superfamily/Winged helix DNA-binding domain"/>
    <property type="match status" value="1"/>
</dbReference>
<dbReference type="PATRIC" id="fig|1125699.3.peg.1978"/>
<dbReference type="STRING" id="1125699.HMPREF9194_01957"/>
<dbReference type="SUPFAM" id="SSF46894">
    <property type="entry name" value="C-terminal effector domain of the bipartite response regulators"/>
    <property type="match status" value="1"/>
</dbReference>
<dbReference type="PROSITE" id="PS50043">
    <property type="entry name" value="HTH_LUXR_2"/>
    <property type="match status" value="1"/>
</dbReference>